<name>A0A853PPQ9_BACFG</name>
<dbReference type="EMBL" id="LIDT01000031">
    <property type="protein sequence ID" value="OCR29884.1"/>
    <property type="molecule type" value="Genomic_DNA"/>
</dbReference>
<reference evidence="2 3" key="1">
    <citation type="journal article" date="2016" name="PLoS ONE">
        <title>Genomic Diversity of Enterotoxigenic Strains of Bacteroides fragilis.</title>
        <authorList>
            <person name="Pierce J.V."/>
            <person name="Bernstein H.D."/>
        </authorList>
    </citation>
    <scope>NUCLEOTIDE SEQUENCE [LARGE SCALE GENOMIC DNA]</scope>
    <source>
        <strain evidence="2 3">20793-3</strain>
    </source>
</reference>
<gene>
    <name evidence="2" type="ORF">AC094_29590</name>
</gene>
<accession>A0A853PPQ9</accession>
<evidence type="ECO:0000313" key="3">
    <source>
        <dbReference type="Proteomes" id="UP000093197"/>
    </source>
</evidence>
<proteinExistence type="predicted"/>
<feature type="region of interest" description="Disordered" evidence="1">
    <location>
        <begin position="1"/>
        <end position="37"/>
    </location>
</feature>
<evidence type="ECO:0000313" key="2">
    <source>
        <dbReference type="EMBL" id="OCR29884.1"/>
    </source>
</evidence>
<comment type="caution">
    <text evidence="2">The sequence shown here is derived from an EMBL/GenBank/DDBJ whole genome shotgun (WGS) entry which is preliminary data.</text>
</comment>
<dbReference type="Proteomes" id="UP000093197">
    <property type="component" value="Unassembled WGS sequence"/>
</dbReference>
<evidence type="ECO:0000256" key="1">
    <source>
        <dbReference type="SAM" id="MobiDB-lite"/>
    </source>
</evidence>
<sequence>MTSQKGVKAARETNGTPQKSPPMKEKTPCFQWDGYNF</sequence>
<dbReference type="AlphaFoldDB" id="A0A853PPQ9"/>
<protein>
    <submittedName>
        <fullName evidence="2">Uncharacterized protein</fullName>
    </submittedName>
</protein>
<organism evidence="2 3">
    <name type="scientific">Bacteroides fragilis</name>
    <dbReference type="NCBI Taxonomy" id="817"/>
    <lineage>
        <taxon>Bacteria</taxon>
        <taxon>Pseudomonadati</taxon>
        <taxon>Bacteroidota</taxon>
        <taxon>Bacteroidia</taxon>
        <taxon>Bacteroidales</taxon>
        <taxon>Bacteroidaceae</taxon>
        <taxon>Bacteroides</taxon>
    </lineage>
</organism>